<evidence type="ECO:0000256" key="2">
    <source>
        <dbReference type="PROSITE-ProRule" id="PRU00176"/>
    </source>
</evidence>
<dbReference type="PANTHER" id="PTHR21245">
    <property type="entry name" value="HETEROGENEOUS NUCLEAR RIBONUCLEOPROTEIN"/>
    <property type="match status" value="1"/>
</dbReference>
<comment type="caution">
    <text evidence="5">The sequence shown here is derived from an EMBL/GenBank/DDBJ whole genome shotgun (WGS) entry which is preliminary data.</text>
</comment>
<feature type="domain" description="RRM" evidence="4">
    <location>
        <begin position="275"/>
        <end position="355"/>
    </location>
</feature>
<feature type="domain" description="RRM" evidence="4">
    <location>
        <begin position="367"/>
        <end position="458"/>
    </location>
</feature>
<dbReference type="SUPFAM" id="SSF54928">
    <property type="entry name" value="RNA-binding domain, RBD"/>
    <property type="match status" value="2"/>
</dbReference>
<dbReference type="InterPro" id="IPR000504">
    <property type="entry name" value="RRM_dom"/>
</dbReference>
<feature type="region of interest" description="Disordered" evidence="3">
    <location>
        <begin position="1"/>
        <end position="186"/>
    </location>
</feature>
<keyword evidence="1 2" id="KW-0694">RNA-binding</keyword>
<reference evidence="5" key="1">
    <citation type="journal article" date="2019" name="BMC Genomics">
        <title>A new reference genome for Sorghum bicolor reveals high levels of sequence similarity between sweet and grain genotypes: implications for the genetics of sugar metabolism.</title>
        <authorList>
            <person name="Cooper E.A."/>
            <person name="Brenton Z.W."/>
            <person name="Flinn B.S."/>
            <person name="Jenkins J."/>
            <person name="Shu S."/>
            <person name="Flowers D."/>
            <person name="Luo F."/>
            <person name="Wang Y."/>
            <person name="Xia P."/>
            <person name="Barry K."/>
            <person name="Daum C."/>
            <person name="Lipzen A."/>
            <person name="Yoshinaga Y."/>
            <person name="Schmutz J."/>
            <person name="Saski C."/>
            <person name="Vermerris W."/>
            <person name="Kresovich S."/>
        </authorList>
    </citation>
    <scope>NUCLEOTIDE SEQUENCE</scope>
</reference>
<dbReference type="GO" id="GO:0003723">
    <property type="term" value="F:RNA binding"/>
    <property type="evidence" value="ECO:0007669"/>
    <property type="project" value="UniProtKB-UniRule"/>
</dbReference>
<evidence type="ECO:0000256" key="3">
    <source>
        <dbReference type="SAM" id="MobiDB-lite"/>
    </source>
</evidence>
<evidence type="ECO:0000313" key="6">
    <source>
        <dbReference type="Proteomes" id="UP000807115"/>
    </source>
</evidence>
<feature type="region of interest" description="Disordered" evidence="3">
    <location>
        <begin position="458"/>
        <end position="558"/>
    </location>
</feature>
<reference evidence="5" key="2">
    <citation type="submission" date="2020-10" db="EMBL/GenBank/DDBJ databases">
        <authorList>
            <person name="Cooper E.A."/>
            <person name="Brenton Z.W."/>
            <person name="Flinn B.S."/>
            <person name="Jenkins J."/>
            <person name="Shu S."/>
            <person name="Flowers D."/>
            <person name="Luo F."/>
            <person name="Wang Y."/>
            <person name="Xia P."/>
            <person name="Barry K."/>
            <person name="Daum C."/>
            <person name="Lipzen A."/>
            <person name="Yoshinaga Y."/>
            <person name="Schmutz J."/>
            <person name="Saski C."/>
            <person name="Vermerris W."/>
            <person name="Kresovich S."/>
        </authorList>
    </citation>
    <scope>NUCLEOTIDE SEQUENCE</scope>
</reference>
<dbReference type="Pfam" id="PF00076">
    <property type="entry name" value="RRM_1"/>
    <property type="match status" value="2"/>
</dbReference>
<feature type="domain" description="RRM" evidence="4">
    <location>
        <begin position="194"/>
        <end position="273"/>
    </location>
</feature>
<feature type="compositionally biased region" description="Polar residues" evidence="3">
    <location>
        <begin position="174"/>
        <end position="186"/>
    </location>
</feature>
<evidence type="ECO:0000256" key="1">
    <source>
        <dbReference type="ARBA" id="ARBA00022884"/>
    </source>
</evidence>
<dbReference type="InterPro" id="IPR035979">
    <property type="entry name" value="RBD_domain_sf"/>
</dbReference>
<feature type="compositionally biased region" description="Acidic residues" evidence="3">
    <location>
        <begin position="49"/>
        <end position="92"/>
    </location>
</feature>
<dbReference type="EMBL" id="CM027682">
    <property type="protein sequence ID" value="KAG0538100.1"/>
    <property type="molecule type" value="Genomic_DNA"/>
</dbReference>
<evidence type="ECO:0000259" key="4">
    <source>
        <dbReference type="PROSITE" id="PS50102"/>
    </source>
</evidence>
<feature type="compositionally biased region" description="Polar residues" evidence="3">
    <location>
        <begin position="545"/>
        <end position="558"/>
    </location>
</feature>
<evidence type="ECO:0000313" key="5">
    <source>
        <dbReference type="EMBL" id="KAG0538100.1"/>
    </source>
</evidence>
<proteinExistence type="predicted"/>
<dbReference type="Gene3D" id="3.30.70.330">
    <property type="match status" value="3"/>
</dbReference>
<gene>
    <name evidence="5" type="ORF">BDA96_03G206000</name>
</gene>
<dbReference type="AlphaFoldDB" id="A0A921RE28"/>
<feature type="compositionally biased region" description="Polar residues" evidence="3">
    <location>
        <begin position="503"/>
        <end position="532"/>
    </location>
</feature>
<dbReference type="CDD" id="cd00590">
    <property type="entry name" value="RRM_SF"/>
    <property type="match status" value="3"/>
</dbReference>
<protein>
    <recommendedName>
        <fullName evidence="4">RRM domain-containing protein</fullName>
    </recommendedName>
</protein>
<dbReference type="PROSITE" id="PS50102">
    <property type="entry name" value="RRM"/>
    <property type="match status" value="3"/>
</dbReference>
<accession>A0A921RE28</accession>
<name>A0A921RE28_SORBI</name>
<feature type="compositionally biased region" description="Basic and acidic residues" evidence="3">
    <location>
        <begin position="465"/>
        <end position="501"/>
    </location>
</feature>
<sequence length="702" mass="76828">MTTSAADDGSSLAPTVTEGETTAEAGAGAVVEECAEGKETKVGAAAAVEEPDEEAREEDADAVVVKEEEEEEEKEEEDAGEVETADGIEAELVEPLPVLKPGEEDEPEELEGEKEELDEESEETEPEEPEEAEECKDGNGVAEVDGSVANETNEMSKLEYGKSGNTNKDEDADQLSSGSDSANDMQNSELAGGLEIFVDNLPHDCVKEDIAMAFSQSGEVKSVRIIKNSSAGKMEDVAFVCYASIEAAKKVLAEFKEGIEVKGKMVRVSACQDNNTIYLGNICKGWTRDQVLNTLKSIGIQECKITFPTYKGGSRGFAFLKFASHYYAREAFCRLMKSDAVFGTDRRAKVSFSETPTKSSKSLLEAKKVYLEHVPVSWDENKIKEYCEEYGEILKVDLFQILKNLEKETISFVEFSSSTGALACVAGINKSKIVDGSFKLCAYLAWPKSALKVNSATPSNAATTTEKDKNHTEKVVVDKNLPHKFQKGDKSKLTSRTKEAIMKTNSSSKLPNDNDTKLTSQGAAEVPQTSKSSEGKRKVRKNKHASQYQNPWKKAQNNCNVDDSQLTYRGAAVLQTSNTSKGKRKASENRSIYINEKPLKKAHNNSNLGGNSRSKSYASDLEPHAGFISPIIRDHGSDAYNLQRTAQYDIHPINIHPCDRASPAYSGYRSHAGYEAVFTYEYARNRAPTPPSGPSIPPRGRY</sequence>
<organism evidence="5 6">
    <name type="scientific">Sorghum bicolor</name>
    <name type="common">Sorghum</name>
    <name type="synonym">Sorghum vulgare</name>
    <dbReference type="NCBI Taxonomy" id="4558"/>
    <lineage>
        <taxon>Eukaryota</taxon>
        <taxon>Viridiplantae</taxon>
        <taxon>Streptophyta</taxon>
        <taxon>Embryophyta</taxon>
        <taxon>Tracheophyta</taxon>
        <taxon>Spermatophyta</taxon>
        <taxon>Magnoliopsida</taxon>
        <taxon>Liliopsida</taxon>
        <taxon>Poales</taxon>
        <taxon>Poaceae</taxon>
        <taxon>PACMAD clade</taxon>
        <taxon>Panicoideae</taxon>
        <taxon>Andropogonodae</taxon>
        <taxon>Andropogoneae</taxon>
        <taxon>Sorghinae</taxon>
        <taxon>Sorghum</taxon>
    </lineage>
</organism>
<feature type="compositionally biased region" description="Acidic residues" evidence="3">
    <location>
        <begin position="103"/>
        <end position="134"/>
    </location>
</feature>
<dbReference type="SMART" id="SM00360">
    <property type="entry name" value="RRM"/>
    <property type="match status" value="3"/>
</dbReference>
<dbReference type="InterPro" id="IPR012677">
    <property type="entry name" value="Nucleotide-bd_a/b_plait_sf"/>
</dbReference>
<dbReference type="Proteomes" id="UP000807115">
    <property type="component" value="Chromosome 3"/>
</dbReference>
<feature type="compositionally biased region" description="Low complexity" evidence="3">
    <location>
        <begin position="13"/>
        <end position="32"/>
    </location>
</feature>